<name>A0ACC1X723_MELAZ</name>
<evidence type="ECO:0000313" key="1">
    <source>
        <dbReference type="EMBL" id="KAJ4706903.1"/>
    </source>
</evidence>
<protein>
    <submittedName>
        <fullName evidence="1">Valine--tRNA ligase</fullName>
    </submittedName>
</protein>
<keyword evidence="1" id="KW-0436">Ligase</keyword>
<reference evidence="1 2" key="1">
    <citation type="journal article" date="2023" name="Science">
        <title>Complex scaffold remodeling in plant triterpene biosynthesis.</title>
        <authorList>
            <person name="De La Pena R."/>
            <person name="Hodgson H."/>
            <person name="Liu J.C."/>
            <person name="Stephenson M.J."/>
            <person name="Martin A.C."/>
            <person name="Owen C."/>
            <person name="Harkess A."/>
            <person name="Leebens-Mack J."/>
            <person name="Jimenez L.E."/>
            <person name="Osbourn A."/>
            <person name="Sattely E.S."/>
        </authorList>
    </citation>
    <scope>NUCLEOTIDE SEQUENCE [LARGE SCALE GENOMIC DNA]</scope>
    <source>
        <strain evidence="2">cv. JPN11</strain>
        <tissue evidence="1">Leaf</tissue>
    </source>
</reference>
<organism evidence="1 2">
    <name type="scientific">Melia azedarach</name>
    <name type="common">Chinaberry tree</name>
    <dbReference type="NCBI Taxonomy" id="155640"/>
    <lineage>
        <taxon>Eukaryota</taxon>
        <taxon>Viridiplantae</taxon>
        <taxon>Streptophyta</taxon>
        <taxon>Embryophyta</taxon>
        <taxon>Tracheophyta</taxon>
        <taxon>Spermatophyta</taxon>
        <taxon>Magnoliopsida</taxon>
        <taxon>eudicotyledons</taxon>
        <taxon>Gunneridae</taxon>
        <taxon>Pentapetalae</taxon>
        <taxon>rosids</taxon>
        <taxon>malvids</taxon>
        <taxon>Sapindales</taxon>
        <taxon>Meliaceae</taxon>
        <taxon>Melia</taxon>
    </lineage>
</organism>
<dbReference type="EMBL" id="CM051404">
    <property type="protein sequence ID" value="KAJ4706903.1"/>
    <property type="molecule type" value="Genomic_DNA"/>
</dbReference>
<accession>A0ACC1X723</accession>
<evidence type="ECO:0000313" key="2">
    <source>
        <dbReference type="Proteomes" id="UP001164539"/>
    </source>
</evidence>
<gene>
    <name evidence="1" type="ORF">OWV82_020492</name>
</gene>
<proteinExistence type="predicted"/>
<comment type="caution">
    <text evidence="1">The sequence shown here is derived from an EMBL/GenBank/DDBJ whole genome shotgun (WGS) entry which is preliminary data.</text>
</comment>
<sequence length="992" mass="113886">MILQMNPFISSPLLSSYRLNPFLFSKRQRYLKLSQWHFSRITKPRFFAGISAWLQGIFTFLRLYFCDSGIMVSWCIAVAAAENDMLPKTFDFTSEERIYNWWESQGYFKPSFERGSDSFVISMPPPNVTGSLHMGHAMFVTLEDIMVRYHRMKGRPTLWLPGTDHAGIATQLVVEKMLASEGIKRVDLSRDEFTKRVWEWKEKYGGTITSQIKRLGASCDWTRERFTLDEQLSRAVIEAFIRLHEKGLIYQGSYMVNWSPYLQTAVSDLEVEYSEEPGTLYYIKYRVAGGSRSDFLTIATTRPETLFGDVAIAVNPQDDRYSKYIGRMAIVPMTYGRHVPIISDKYVDKEFGTGVLKISPGHDHNDYLLARKLGLPILNVMNKDGTLNEVAGLYSGLDRFEARKKLWSDLEETGLAVKKEPHILRVPRSQRGGEVIEPLVSKQWFVTMEPLAEKALRAVEKGELTIMPERFEKIYNHWLSNIKDWCISRQLWWGHRIPVWYIVGKDCEEEYIVARNADEALEKAREKYGKNVEIYQDPDVLDTWFSSALWPFSTLGWPDVSNDDFKRFYPTTMLETGHDILFFWVARMVMMGIEFTGTVPFSYVYLHGLIKDSQGRKMSKTLGNVIDPIDTIKEFGTDALRFSLALGTAGQDLNLSTERLTSNKAFTNKLWNAGKFILQNLPSQSDISAWETIMAYKFDDEEFLRGAHLPECWVVSKLHMLIDTVTASYDKFFFGDVGREAYDFFWSDFADWYIEASKSRLYHSGHDSDALQAQAVLLYVFEIILKLLHPFMPFVTEELWQALPNRNEALMVSSWPQTSLPRHLSSIKRFENLQALTRAIRNARAEYSVEPAKRISASIVANKEVIQYISKEKEVLALLSRLDLLNVHFTESPPGDATQSVHLVASEGLEAYLPLADMVDISAEVQRLSKRLSKMQSEYDGLVARLNSPKFVEKAPKDIVRGVQEKAAEAEEKINLTKNRLAFLKSTVLVTK</sequence>
<dbReference type="Proteomes" id="UP001164539">
    <property type="component" value="Chromosome 11"/>
</dbReference>
<keyword evidence="2" id="KW-1185">Reference proteome</keyword>